<proteinExistence type="predicted"/>
<organism evidence="2 3">
    <name type="scientific">Pleomassaria siparia CBS 279.74</name>
    <dbReference type="NCBI Taxonomy" id="1314801"/>
    <lineage>
        <taxon>Eukaryota</taxon>
        <taxon>Fungi</taxon>
        <taxon>Dikarya</taxon>
        <taxon>Ascomycota</taxon>
        <taxon>Pezizomycotina</taxon>
        <taxon>Dothideomycetes</taxon>
        <taxon>Pleosporomycetidae</taxon>
        <taxon>Pleosporales</taxon>
        <taxon>Pleomassariaceae</taxon>
        <taxon>Pleomassaria</taxon>
    </lineage>
</organism>
<reference evidence="2" key="1">
    <citation type="journal article" date="2020" name="Stud. Mycol.">
        <title>101 Dothideomycetes genomes: a test case for predicting lifestyles and emergence of pathogens.</title>
        <authorList>
            <person name="Haridas S."/>
            <person name="Albert R."/>
            <person name="Binder M."/>
            <person name="Bloem J."/>
            <person name="Labutti K."/>
            <person name="Salamov A."/>
            <person name="Andreopoulos B."/>
            <person name="Baker S."/>
            <person name="Barry K."/>
            <person name="Bills G."/>
            <person name="Bluhm B."/>
            <person name="Cannon C."/>
            <person name="Castanera R."/>
            <person name="Culley D."/>
            <person name="Daum C."/>
            <person name="Ezra D."/>
            <person name="Gonzalez J."/>
            <person name="Henrissat B."/>
            <person name="Kuo A."/>
            <person name="Liang C."/>
            <person name="Lipzen A."/>
            <person name="Lutzoni F."/>
            <person name="Magnuson J."/>
            <person name="Mondo S."/>
            <person name="Nolan M."/>
            <person name="Ohm R."/>
            <person name="Pangilinan J."/>
            <person name="Park H.-J."/>
            <person name="Ramirez L."/>
            <person name="Alfaro M."/>
            <person name="Sun H."/>
            <person name="Tritt A."/>
            <person name="Yoshinaga Y."/>
            <person name="Zwiers L.-H."/>
            <person name="Turgeon B."/>
            <person name="Goodwin S."/>
            <person name="Spatafora J."/>
            <person name="Crous P."/>
            <person name="Grigoriev I."/>
        </authorList>
    </citation>
    <scope>NUCLEOTIDE SEQUENCE</scope>
    <source>
        <strain evidence="2">CBS 279.74</strain>
    </source>
</reference>
<keyword evidence="3" id="KW-1185">Reference proteome</keyword>
<evidence type="ECO:0000313" key="3">
    <source>
        <dbReference type="Proteomes" id="UP000799428"/>
    </source>
</evidence>
<name>A0A6G1K8H0_9PLEO</name>
<protein>
    <submittedName>
        <fullName evidence="2">Uncharacterized protein</fullName>
    </submittedName>
</protein>
<dbReference type="OrthoDB" id="3799196at2759"/>
<feature type="compositionally biased region" description="Basic and acidic residues" evidence="1">
    <location>
        <begin position="106"/>
        <end position="118"/>
    </location>
</feature>
<dbReference type="AlphaFoldDB" id="A0A6G1K8H0"/>
<gene>
    <name evidence="2" type="ORF">K504DRAFT_433976</name>
</gene>
<sequence>MTRSARSTVADMRTAAGHSPLQWLRFYRYTKKEARIINKANPNWTWPDVPFNDMEAVKQRVNAQLAIDNIPQVNSDVIWWRMILCMRDVRAHASAQASAEATVADTRQKRPFDPVRDV</sequence>
<feature type="region of interest" description="Disordered" evidence="1">
    <location>
        <begin position="96"/>
        <end position="118"/>
    </location>
</feature>
<evidence type="ECO:0000256" key="1">
    <source>
        <dbReference type="SAM" id="MobiDB-lite"/>
    </source>
</evidence>
<accession>A0A6G1K8H0</accession>
<dbReference type="EMBL" id="MU005771">
    <property type="protein sequence ID" value="KAF2709114.1"/>
    <property type="molecule type" value="Genomic_DNA"/>
</dbReference>
<evidence type="ECO:0000313" key="2">
    <source>
        <dbReference type="EMBL" id="KAF2709114.1"/>
    </source>
</evidence>
<dbReference type="Proteomes" id="UP000799428">
    <property type="component" value="Unassembled WGS sequence"/>
</dbReference>